<keyword evidence="9" id="KW-0080">Bacteriocin transport</keyword>
<evidence type="ECO:0000256" key="2">
    <source>
        <dbReference type="ARBA" id="ARBA00022475"/>
    </source>
</evidence>
<keyword evidence="14" id="KW-0614">Plasmid</keyword>
<dbReference type="PANTHER" id="PTHR24221">
    <property type="entry name" value="ATP-BINDING CASSETTE SUB-FAMILY B"/>
    <property type="match status" value="1"/>
</dbReference>
<dbReference type="SMART" id="SM00382">
    <property type="entry name" value="AAA"/>
    <property type="match status" value="1"/>
</dbReference>
<evidence type="ECO:0000313" key="15">
    <source>
        <dbReference type="Proteomes" id="UP001303946"/>
    </source>
</evidence>
<dbReference type="PANTHER" id="PTHR24221:SF654">
    <property type="entry name" value="ATP-BINDING CASSETTE SUB-FAMILY B MEMBER 6"/>
    <property type="match status" value="1"/>
</dbReference>
<feature type="transmembrane region" description="Helical" evidence="10">
    <location>
        <begin position="313"/>
        <end position="332"/>
    </location>
</feature>
<dbReference type="InterPro" id="IPR011527">
    <property type="entry name" value="ABC1_TM_dom"/>
</dbReference>
<gene>
    <name evidence="14" type="ORF">RXV79_28150</name>
</gene>
<evidence type="ECO:0000256" key="4">
    <source>
        <dbReference type="ARBA" id="ARBA00022741"/>
    </source>
</evidence>
<keyword evidence="3 10" id="KW-0812">Transmembrane</keyword>
<dbReference type="Gene3D" id="1.20.1560.10">
    <property type="entry name" value="ABC transporter type 1, transmembrane domain"/>
    <property type="match status" value="1"/>
</dbReference>
<dbReference type="Pfam" id="PF03412">
    <property type="entry name" value="Peptidase_C39"/>
    <property type="match status" value="1"/>
</dbReference>
<keyword evidence="7 10" id="KW-1133">Transmembrane helix</keyword>
<dbReference type="InterPro" id="IPR036640">
    <property type="entry name" value="ABC1_TM_sf"/>
</dbReference>
<feature type="transmembrane region" description="Helical" evidence="10">
    <location>
        <begin position="539"/>
        <end position="557"/>
    </location>
</feature>
<dbReference type="Gene3D" id="3.90.70.10">
    <property type="entry name" value="Cysteine proteinases"/>
    <property type="match status" value="1"/>
</dbReference>
<evidence type="ECO:0000259" key="12">
    <source>
        <dbReference type="PROSITE" id="PS50929"/>
    </source>
</evidence>
<organism evidence="14 15">
    <name type="scientific">Piscinibacter gummiphilus</name>
    <dbReference type="NCBI Taxonomy" id="946333"/>
    <lineage>
        <taxon>Bacteria</taxon>
        <taxon>Pseudomonadati</taxon>
        <taxon>Pseudomonadota</taxon>
        <taxon>Betaproteobacteria</taxon>
        <taxon>Burkholderiales</taxon>
        <taxon>Sphaerotilaceae</taxon>
        <taxon>Piscinibacter</taxon>
    </lineage>
</organism>
<reference evidence="14 15" key="1">
    <citation type="submission" date="2023-10" db="EMBL/GenBank/DDBJ databases">
        <title>Bacteria for the degradation of biodegradable plastic PBAT(Polybutylene adipate terephthalate).</title>
        <authorList>
            <person name="Weon H.-Y."/>
            <person name="Yeon J."/>
        </authorList>
    </citation>
    <scope>NUCLEOTIDE SEQUENCE [LARGE SCALE GENOMIC DNA]</scope>
    <source>
        <strain evidence="14 15">SBD 7-3</strain>
        <plasmid evidence="14 15">unnamed2</plasmid>
    </source>
</reference>
<feature type="transmembrane region" description="Helical" evidence="10">
    <location>
        <begin position="457"/>
        <end position="476"/>
    </location>
</feature>
<evidence type="ECO:0000256" key="6">
    <source>
        <dbReference type="ARBA" id="ARBA00022927"/>
    </source>
</evidence>
<feature type="transmembrane region" description="Helical" evidence="10">
    <location>
        <begin position="569"/>
        <end position="587"/>
    </location>
</feature>
<evidence type="ECO:0000256" key="7">
    <source>
        <dbReference type="ARBA" id="ARBA00022989"/>
    </source>
</evidence>
<feature type="domain" description="Peptidase C39" evidence="13">
    <location>
        <begin position="13"/>
        <end position="139"/>
    </location>
</feature>
<keyword evidence="15" id="KW-1185">Reference proteome</keyword>
<evidence type="ECO:0000313" key="14">
    <source>
        <dbReference type="EMBL" id="WOB11356.1"/>
    </source>
</evidence>
<feature type="domain" description="ABC transmembrane type-1" evidence="12">
    <location>
        <begin position="321"/>
        <end position="561"/>
    </location>
</feature>
<keyword evidence="4" id="KW-0547">Nucleotide-binding</keyword>
<feature type="domain" description="ABC transporter" evidence="11">
    <location>
        <begin position="628"/>
        <end position="863"/>
    </location>
</feature>
<name>A0ABZ0D2F9_9BURK</name>
<evidence type="ECO:0000256" key="10">
    <source>
        <dbReference type="SAM" id="Phobius"/>
    </source>
</evidence>
<evidence type="ECO:0000256" key="8">
    <source>
        <dbReference type="ARBA" id="ARBA00023136"/>
    </source>
</evidence>
<evidence type="ECO:0000256" key="9">
    <source>
        <dbReference type="ARBA" id="ARBA00043264"/>
    </source>
</evidence>
<dbReference type="PROSITE" id="PS50929">
    <property type="entry name" value="ABC_TM1F"/>
    <property type="match status" value="1"/>
</dbReference>
<evidence type="ECO:0000256" key="5">
    <source>
        <dbReference type="ARBA" id="ARBA00022840"/>
    </source>
</evidence>
<dbReference type="GO" id="GO:0005524">
    <property type="term" value="F:ATP binding"/>
    <property type="evidence" value="ECO:0007669"/>
    <property type="project" value="UniProtKB-KW"/>
</dbReference>
<dbReference type="SUPFAM" id="SSF90123">
    <property type="entry name" value="ABC transporter transmembrane region"/>
    <property type="match status" value="1"/>
</dbReference>
<dbReference type="Gene3D" id="3.40.50.300">
    <property type="entry name" value="P-loop containing nucleotide triphosphate hydrolases"/>
    <property type="match status" value="1"/>
</dbReference>
<dbReference type="InterPro" id="IPR039421">
    <property type="entry name" value="Type_1_exporter"/>
</dbReference>
<keyword evidence="6" id="KW-0813">Transport</keyword>
<dbReference type="InterPro" id="IPR005074">
    <property type="entry name" value="Peptidase_C39"/>
</dbReference>
<dbReference type="InterPro" id="IPR003593">
    <property type="entry name" value="AAA+_ATPase"/>
</dbReference>
<geneLocation type="plasmid" evidence="14 15">
    <name>unnamed2</name>
</geneLocation>
<dbReference type="EMBL" id="CP136338">
    <property type="protein sequence ID" value="WOB11356.1"/>
    <property type="molecule type" value="Genomic_DNA"/>
</dbReference>
<keyword evidence="6" id="KW-0653">Protein transport</keyword>
<evidence type="ECO:0000259" key="11">
    <source>
        <dbReference type="PROSITE" id="PS50893"/>
    </source>
</evidence>
<keyword evidence="5 14" id="KW-0067">ATP-binding</keyword>
<sequence>MIRKRYIIPEVVQTSGNDCGPAVIKSLMEGYGVPVRYDRIREACATDVDGTSFDVLESLLERFGFDTDKALVPPEDLLLKGHEHLPAVVITRLPTGLAHFIVLWERFGDRILVMDPAHGRRWLHVREILAEVLVHMMPLDAEHWRSWTTARTEFRDVMRDRLDRLGVVDAKGLLAEADPDKPTRQIAALDASLRSVDAMVSRGALSRGSSADQLVRRLFELATPAPLHDERYIPAMYWSAVPIVDDEATVMLRGVPTLRITGTSRLKELAKEAQVAGVAPEAAKDEPDLKSIYGRTPHPALVLWGLMPTHLRWLCASMLPLSVAASLIELVAALSTRTLLSTQSYLHADHQRLSACLLLLLVFVTIWVIDALCVRMGLQIGRHVDLRFRVSLLQRLPRLPDTYFRTRSGTDLADRFHGIAVLRSLPDVLFRWLRALTAFITITAGLVWLIPGSSLPVVGLSAAVLVVPFLFQARLADYDLRAQTHAGGLVSFYLDALIGVLPIRAHNAAEAMETEQERLVRSWGRAQGSFGRLAIKTELALVGMGVLLVGVLVLPLASGAVSSVTMLLLAYWALLLPILANDLALLWRRTATLKNEVLRLIEPLTVALESESVVGDSQPPAASGGVRIQFDSVTVNTSAHRSILQNVSLSIETGEHVAVVGASGAGKSSLVGLLLGWQRASRGQILIDGIPLTPDRLEALRARTAWVDPGAQIWNRSLIDNVRYGCLSRVGPELAEVLDATDLAAVLERMESGIHTELGEGGTLVSGGEGQRIRLARALYRRDANLVILDEPFRGLDSVQRKRLLLLARKHWHHATLICVTHNIAETLDFDRVLVVDNGQIAESGAPQELAHRGHQYRNLLAKDEETDDALWQNADWRRVVLRRGQLVEP</sequence>
<dbReference type="RefSeq" id="WP_316704638.1">
    <property type="nucleotide sequence ID" value="NZ_CP136338.1"/>
</dbReference>
<proteinExistence type="predicted"/>
<evidence type="ECO:0000259" key="13">
    <source>
        <dbReference type="PROSITE" id="PS50990"/>
    </source>
</evidence>
<protein>
    <submittedName>
        <fullName evidence="14">ATP-binding cassette domain-containing protein</fullName>
    </submittedName>
</protein>
<dbReference type="PROSITE" id="PS50990">
    <property type="entry name" value="PEPTIDASE_C39"/>
    <property type="match status" value="1"/>
</dbReference>
<comment type="subcellular location">
    <subcellularLocation>
        <location evidence="1">Cell membrane</location>
        <topology evidence="1">Multi-pass membrane protein</topology>
    </subcellularLocation>
</comment>
<evidence type="ECO:0000256" key="3">
    <source>
        <dbReference type="ARBA" id="ARBA00022692"/>
    </source>
</evidence>
<accession>A0ABZ0D2F9</accession>
<dbReference type="InterPro" id="IPR003439">
    <property type="entry name" value="ABC_transporter-like_ATP-bd"/>
</dbReference>
<dbReference type="InterPro" id="IPR027417">
    <property type="entry name" value="P-loop_NTPase"/>
</dbReference>
<keyword evidence="2" id="KW-1003">Cell membrane</keyword>
<feature type="transmembrane region" description="Helical" evidence="10">
    <location>
        <begin position="352"/>
        <end position="373"/>
    </location>
</feature>
<feature type="transmembrane region" description="Helical" evidence="10">
    <location>
        <begin position="432"/>
        <end position="451"/>
    </location>
</feature>
<dbReference type="SUPFAM" id="SSF52540">
    <property type="entry name" value="P-loop containing nucleoside triphosphate hydrolases"/>
    <property type="match status" value="1"/>
</dbReference>
<dbReference type="Pfam" id="PF00005">
    <property type="entry name" value="ABC_tran"/>
    <property type="match status" value="1"/>
</dbReference>
<dbReference type="PROSITE" id="PS50893">
    <property type="entry name" value="ABC_TRANSPORTER_2"/>
    <property type="match status" value="1"/>
</dbReference>
<keyword evidence="8 10" id="KW-0472">Membrane</keyword>
<evidence type="ECO:0000256" key="1">
    <source>
        <dbReference type="ARBA" id="ARBA00004651"/>
    </source>
</evidence>
<dbReference type="Proteomes" id="UP001303946">
    <property type="component" value="Plasmid unnamed2"/>
</dbReference>